<reference evidence="2 3" key="1">
    <citation type="submission" date="2018-08" db="EMBL/GenBank/DDBJ databases">
        <title>Diversity &amp; Physiological Properties of Lignin-Decomposing Actinobacteria from Soil.</title>
        <authorList>
            <person name="Roh S.G."/>
            <person name="Kim S.B."/>
        </authorList>
    </citation>
    <scope>NUCLEOTIDE SEQUENCE [LARGE SCALE GENOMIC DNA]</scope>
    <source>
        <strain evidence="2 3">MMS17-GH009</strain>
    </source>
</reference>
<organism evidence="2 3">
    <name type="scientific">Kitasatospora xanthocidica</name>
    <dbReference type="NCBI Taxonomy" id="83382"/>
    <lineage>
        <taxon>Bacteria</taxon>
        <taxon>Bacillati</taxon>
        <taxon>Actinomycetota</taxon>
        <taxon>Actinomycetes</taxon>
        <taxon>Kitasatosporales</taxon>
        <taxon>Streptomycetaceae</taxon>
        <taxon>Kitasatospora</taxon>
    </lineage>
</organism>
<gene>
    <name evidence="2" type="ORF">DR950_06930</name>
</gene>
<feature type="signal peptide" evidence="1">
    <location>
        <begin position="1"/>
        <end position="31"/>
    </location>
</feature>
<protein>
    <submittedName>
        <fullName evidence="2">Uncharacterized protein</fullName>
    </submittedName>
</protein>
<dbReference type="RefSeq" id="WP_117486330.1">
    <property type="nucleotide sequence ID" value="NZ_QVIG01000001.1"/>
</dbReference>
<evidence type="ECO:0000313" key="3">
    <source>
        <dbReference type="Proteomes" id="UP000263377"/>
    </source>
</evidence>
<keyword evidence="3" id="KW-1185">Reference proteome</keyword>
<dbReference type="AlphaFoldDB" id="A0A372ZPB4"/>
<evidence type="ECO:0000313" key="2">
    <source>
        <dbReference type="EMBL" id="RGD57561.1"/>
    </source>
</evidence>
<proteinExistence type="predicted"/>
<evidence type="ECO:0000256" key="1">
    <source>
        <dbReference type="SAM" id="SignalP"/>
    </source>
</evidence>
<dbReference type="PROSITE" id="PS51318">
    <property type="entry name" value="TAT"/>
    <property type="match status" value="1"/>
</dbReference>
<sequence length="119" mass="11728">MLTPRAMLRGSAATAMVVTALTGLGAGTAHAAGWPPLQPGARLYSGTGGSGAVTAVDLDDFGTCHTLAAPARSVQVASGSASVVLYSGAGCSGATPWATGSLAQFNLPWPVLSYRVVPA</sequence>
<feature type="chain" id="PRO_5017084555" evidence="1">
    <location>
        <begin position="32"/>
        <end position="119"/>
    </location>
</feature>
<dbReference type="InterPro" id="IPR006311">
    <property type="entry name" value="TAT_signal"/>
</dbReference>
<keyword evidence="1" id="KW-0732">Signal</keyword>
<comment type="caution">
    <text evidence="2">The sequence shown here is derived from an EMBL/GenBank/DDBJ whole genome shotgun (WGS) entry which is preliminary data.</text>
</comment>
<dbReference type="Proteomes" id="UP000263377">
    <property type="component" value="Unassembled WGS sequence"/>
</dbReference>
<name>A0A372ZPB4_9ACTN</name>
<accession>A0A372ZPB4</accession>
<dbReference type="EMBL" id="QVIG01000001">
    <property type="protein sequence ID" value="RGD57561.1"/>
    <property type="molecule type" value="Genomic_DNA"/>
</dbReference>